<dbReference type="Pfam" id="PF00389">
    <property type="entry name" value="2-Hacid_dh"/>
    <property type="match status" value="1"/>
</dbReference>
<organism evidence="3 4">
    <name type="scientific">Sphingobacterium olei</name>
    <dbReference type="NCBI Taxonomy" id="2571155"/>
    <lineage>
        <taxon>Bacteria</taxon>
        <taxon>Pseudomonadati</taxon>
        <taxon>Bacteroidota</taxon>
        <taxon>Sphingobacteriia</taxon>
        <taxon>Sphingobacteriales</taxon>
        <taxon>Sphingobacteriaceae</taxon>
        <taxon>Sphingobacterium</taxon>
    </lineage>
</organism>
<dbReference type="AlphaFoldDB" id="A0A4U0NEA5"/>
<evidence type="ECO:0000256" key="1">
    <source>
        <dbReference type="ARBA" id="ARBA00023027"/>
    </source>
</evidence>
<dbReference type="GO" id="GO:0051287">
    <property type="term" value="F:NAD binding"/>
    <property type="evidence" value="ECO:0007669"/>
    <property type="project" value="InterPro"/>
</dbReference>
<dbReference type="GO" id="GO:0008720">
    <property type="term" value="F:D-lactate dehydrogenase (NAD+) activity"/>
    <property type="evidence" value="ECO:0007669"/>
    <property type="project" value="TreeGrafter"/>
</dbReference>
<comment type="caution">
    <text evidence="3">The sequence shown here is derived from an EMBL/GenBank/DDBJ whole genome shotgun (WGS) entry which is preliminary data.</text>
</comment>
<dbReference type="EMBL" id="SUME01000009">
    <property type="protein sequence ID" value="TJZ52411.1"/>
    <property type="molecule type" value="Genomic_DNA"/>
</dbReference>
<sequence>MKVVAYNIKEYEKELLAKANAKVHDLTLISNKLSSSTLHYAMGKDAIIISDKDILDLQLLNELDRIGIKHIVTRSISTTHIDLVHAGLLKLHVANTPFEDQSLKGICEQVVLNLNQWSNDGCAGFACRCMMKCAKKEEFLEDERNRFKRADHEI</sequence>
<keyword evidence="4" id="KW-1185">Reference proteome</keyword>
<dbReference type="PANTHER" id="PTHR43026:SF1">
    <property type="entry name" value="2-HYDROXYACID DEHYDROGENASE HOMOLOG 1-RELATED"/>
    <property type="match status" value="1"/>
</dbReference>
<dbReference type="Gene3D" id="3.40.50.720">
    <property type="entry name" value="NAD(P)-binding Rossmann-like Domain"/>
    <property type="match status" value="1"/>
</dbReference>
<evidence type="ECO:0000313" key="3">
    <source>
        <dbReference type="EMBL" id="TJZ52411.1"/>
    </source>
</evidence>
<reference evidence="3 4" key="1">
    <citation type="submission" date="2019-04" db="EMBL/GenBank/DDBJ databases">
        <title>Sphingobacterium olei sp. nov., isolated from oil-contaminated soil.</title>
        <authorList>
            <person name="Liu B."/>
        </authorList>
    </citation>
    <scope>NUCLEOTIDE SEQUENCE [LARGE SCALE GENOMIC DNA]</scope>
    <source>
        <strain evidence="3 4">HAL-9</strain>
    </source>
</reference>
<name>A0A4U0NEA5_9SPHI</name>
<evidence type="ECO:0000259" key="2">
    <source>
        <dbReference type="Pfam" id="PF00389"/>
    </source>
</evidence>
<dbReference type="OrthoDB" id="1522997at2"/>
<dbReference type="InterPro" id="IPR058205">
    <property type="entry name" value="D-LDH-like"/>
</dbReference>
<dbReference type="InterPro" id="IPR006139">
    <property type="entry name" value="D-isomer_2_OHA_DH_cat_dom"/>
</dbReference>
<accession>A0A4U0NEA5</accession>
<dbReference type="SUPFAM" id="SSF52283">
    <property type="entry name" value="Formate/glycerate dehydrogenase catalytic domain-like"/>
    <property type="match status" value="1"/>
</dbReference>
<feature type="domain" description="D-isomer specific 2-hydroxyacid dehydrogenase catalytic" evidence="2">
    <location>
        <begin position="5"/>
        <end position="98"/>
    </location>
</feature>
<dbReference type="RefSeq" id="WP_136902823.1">
    <property type="nucleotide sequence ID" value="NZ_SUME01000009.1"/>
</dbReference>
<proteinExistence type="predicted"/>
<dbReference type="Proteomes" id="UP000306808">
    <property type="component" value="Unassembled WGS sequence"/>
</dbReference>
<protein>
    <submittedName>
        <fullName evidence="3">Lactate dehydrogenase</fullName>
    </submittedName>
</protein>
<keyword evidence="1" id="KW-0520">NAD</keyword>
<dbReference type="PANTHER" id="PTHR43026">
    <property type="entry name" value="2-HYDROXYACID DEHYDROGENASE HOMOLOG 1-RELATED"/>
    <property type="match status" value="1"/>
</dbReference>
<evidence type="ECO:0000313" key="4">
    <source>
        <dbReference type="Proteomes" id="UP000306808"/>
    </source>
</evidence>
<gene>
    <name evidence="3" type="ORF">FAZ15_18605</name>
</gene>